<feature type="region of interest" description="Disordered" evidence="1">
    <location>
        <begin position="1"/>
        <end position="49"/>
    </location>
</feature>
<name>A0AAD4DWR3_9AGAM</name>
<proteinExistence type="predicted"/>
<feature type="compositionally biased region" description="Basic and acidic residues" evidence="1">
    <location>
        <begin position="121"/>
        <end position="152"/>
    </location>
</feature>
<feature type="region of interest" description="Disordered" evidence="1">
    <location>
        <begin position="70"/>
        <end position="178"/>
    </location>
</feature>
<dbReference type="AlphaFoldDB" id="A0AAD4DWR3"/>
<feature type="compositionally biased region" description="Acidic residues" evidence="1">
    <location>
        <begin position="241"/>
        <end position="258"/>
    </location>
</feature>
<protein>
    <submittedName>
        <fullName evidence="2">Uncharacterized protein</fullName>
    </submittedName>
</protein>
<reference evidence="2" key="1">
    <citation type="journal article" date="2020" name="New Phytol.">
        <title>Comparative genomics reveals dynamic genome evolution in host specialist ectomycorrhizal fungi.</title>
        <authorList>
            <person name="Lofgren L.A."/>
            <person name="Nguyen N.H."/>
            <person name="Vilgalys R."/>
            <person name="Ruytinx J."/>
            <person name="Liao H.L."/>
            <person name="Branco S."/>
            <person name="Kuo A."/>
            <person name="LaButti K."/>
            <person name="Lipzen A."/>
            <person name="Andreopoulos W."/>
            <person name="Pangilinan J."/>
            <person name="Riley R."/>
            <person name="Hundley H."/>
            <person name="Na H."/>
            <person name="Barry K."/>
            <person name="Grigoriev I.V."/>
            <person name="Stajich J.E."/>
            <person name="Kennedy P.G."/>
        </authorList>
    </citation>
    <scope>NUCLEOTIDE SEQUENCE</scope>
    <source>
        <strain evidence="2">FC203</strain>
    </source>
</reference>
<organism evidence="2 3">
    <name type="scientific">Suillus fuscotomentosus</name>
    <dbReference type="NCBI Taxonomy" id="1912939"/>
    <lineage>
        <taxon>Eukaryota</taxon>
        <taxon>Fungi</taxon>
        <taxon>Dikarya</taxon>
        <taxon>Basidiomycota</taxon>
        <taxon>Agaricomycotina</taxon>
        <taxon>Agaricomycetes</taxon>
        <taxon>Agaricomycetidae</taxon>
        <taxon>Boletales</taxon>
        <taxon>Suillineae</taxon>
        <taxon>Suillaceae</taxon>
        <taxon>Suillus</taxon>
    </lineage>
</organism>
<dbReference type="GeneID" id="64671780"/>
<feature type="region of interest" description="Disordered" evidence="1">
    <location>
        <begin position="215"/>
        <end position="276"/>
    </location>
</feature>
<comment type="caution">
    <text evidence="2">The sequence shown here is derived from an EMBL/GenBank/DDBJ whole genome shotgun (WGS) entry which is preliminary data.</text>
</comment>
<gene>
    <name evidence="2" type="ORF">F5891DRAFT_984643</name>
</gene>
<feature type="compositionally biased region" description="Basic and acidic residues" evidence="1">
    <location>
        <begin position="260"/>
        <end position="272"/>
    </location>
</feature>
<dbReference type="EMBL" id="JABBWK010000073">
    <property type="protein sequence ID" value="KAG1894946.1"/>
    <property type="molecule type" value="Genomic_DNA"/>
</dbReference>
<feature type="compositionally biased region" description="Basic and acidic residues" evidence="1">
    <location>
        <begin position="231"/>
        <end position="240"/>
    </location>
</feature>
<accession>A0AAD4DWR3</accession>
<evidence type="ECO:0000313" key="2">
    <source>
        <dbReference type="EMBL" id="KAG1894946.1"/>
    </source>
</evidence>
<dbReference type="RefSeq" id="XP_041220522.1">
    <property type="nucleotide sequence ID" value="XM_041377482.1"/>
</dbReference>
<keyword evidence="3" id="KW-1185">Reference proteome</keyword>
<dbReference type="Proteomes" id="UP001195769">
    <property type="component" value="Unassembled WGS sequence"/>
</dbReference>
<evidence type="ECO:0000256" key="1">
    <source>
        <dbReference type="SAM" id="MobiDB-lite"/>
    </source>
</evidence>
<evidence type="ECO:0000313" key="3">
    <source>
        <dbReference type="Proteomes" id="UP001195769"/>
    </source>
</evidence>
<sequence length="676" mass="74900">MTDINELRRTRPQNANKHPGLPNLEGQSQRRSQAKKKNTKLPQKTHEAQELAVVEGLQQLSAMQEEMKKVEVQSMTKKPKAVRPCARPVKKKSEPAAQADKALLGVGTDTVASERMSQMLRDTDPGEDVEARSQENQKDNGIKTKKKTEKDTALAAQSGARVEDKKGKLISGQHKIPPQVVANSSQALVGGFGDELFDSEDRLGILPKPSTLKIIDVPTELTADRSLPTEGLKDDTKDSDDASTDADNDAPTDADNDATMDVKEDMADKSQDSGDSLSSFIFRRSNNRTHNAVDTKHHVPVFKDSSDEDDDIEVLNMDHSMMKPTGFVETTKTAKKAVRLTSSTSVGVSKSSTTMQPPAKKVKIEDGADDTIPKSTLTAPPGYWIEKRYKSCSAYRNCDLPPQCQDQRWPKHFLPTVYLWASSQNDLWQISDNSLIDALQCIMDVVYDDSDLQYKATQRLAEWRSNFGSTGLAIMIDFYARNKDTDAKELGQALMEDFAFLFEDMDNIDTMQAFLSPFMLQLFTTAHLHSIIGYAEVTALKTDVLASIGMAGVLGICAASLECAIKCLSDGAINIDSDALNMHPAQRKHKLWTPMTFNKATGNHSTTEHAFSINNWGSVTTSYVTGVKKKGESFLRETTSMARKLLKKSGNAALRKYISLNDEDEEENIDRRCMLW</sequence>